<name>A0A926EX63_9FIRM</name>
<protein>
    <submittedName>
        <fullName evidence="1">Holliday junction resolvase</fullName>
    </submittedName>
</protein>
<dbReference type="GO" id="GO:0006310">
    <property type="term" value="P:DNA recombination"/>
    <property type="evidence" value="ECO:0007669"/>
    <property type="project" value="InterPro"/>
</dbReference>
<dbReference type="SUPFAM" id="SSF103084">
    <property type="entry name" value="Holliday junction resolvase RusA"/>
    <property type="match status" value="1"/>
</dbReference>
<evidence type="ECO:0000313" key="2">
    <source>
        <dbReference type="Proteomes" id="UP000601171"/>
    </source>
</evidence>
<proteinExistence type="predicted"/>
<keyword evidence="2" id="KW-1185">Reference proteome</keyword>
<dbReference type="Proteomes" id="UP000601171">
    <property type="component" value="Unassembled WGS sequence"/>
</dbReference>
<comment type="caution">
    <text evidence="1">The sequence shown here is derived from an EMBL/GenBank/DDBJ whole genome shotgun (WGS) entry which is preliminary data.</text>
</comment>
<accession>A0A926EX63</accession>
<reference evidence="1" key="1">
    <citation type="submission" date="2020-08" db="EMBL/GenBank/DDBJ databases">
        <title>Genome public.</title>
        <authorList>
            <person name="Liu C."/>
            <person name="Sun Q."/>
        </authorList>
    </citation>
    <scope>NUCLEOTIDE SEQUENCE</scope>
    <source>
        <strain evidence="1">BX21</strain>
    </source>
</reference>
<sequence length="121" mass="13950">MKIVIPGELPDLNTIIAESKKGRGRYQPYNDIKRENTEKVAWIAKSKIKKKLSKIDLEVNWICKDKRKDKDNIQAGTKFILDGLVEAGIIENDGWKQIGDITHKFKVDKHNPRIEVIIKEV</sequence>
<dbReference type="GO" id="GO:0006281">
    <property type="term" value="P:DNA repair"/>
    <property type="evidence" value="ECO:0007669"/>
    <property type="project" value="InterPro"/>
</dbReference>
<dbReference type="InterPro" id="IPR036614">
    <property type="entry name" value="RusA-like_sf"/>
</dbReference>
<evidence type="ECO:0000313" key="1">
    <source>
        <dbReference type="EMBL" id="MBC8588064.1"/>
    </source>
</evidence>
<dbReference type="Gene3D" id="3.30.1330.70">
    <property type="entry name" value="Holliday junction resolvase RusA"/>
    <property type="match status" value="1"/>
</dbReference>
<dbReference type="GO" id="GO:0000287">
    <property type="term" value="F:magnesium ion binding"/>
    <property type="evidence" value="ECO:0007669"/>
    <property type="project" value="InterPro"/>
</dbReference>
<dbReference type="EMBL" id="JACRTG010000018">
    <property type="protein sequence ID" value="MBC8588064.1"/>
    <property type="molecule type" value="Genomic_DNA"/>
</dbReference>
<dbReference type="AlphaFoldDB" id="A0A926EX63"/>
<organism evidence="1 2">
    <name type="scientific">Paratissierella segnis</name>
    <dbReference type="NCBI Taxonomy" id="2763679"/>
    <lineage>
        <taxon>Bacteria</taxon>
        <taxon>Bacillati</taxon>
        <taxon>Bacillota</taxon>
        <taxon>Tissierellia</taxon>
        <taxon>Tissierellales</taxon>
        <taxon>Tissierellaceae</taxon>
        <taxon>Paratissierella</taxon>
    </lineage>
</organism>
<gene>
    <name evidence="1" type="ORF">H8707_07420</name>
</gene>